<dbReference type="Proteomes" id="UP000612362">
    <property type="component" value="Unassembled WGS sequence"/>
</dbReference>
<sequence>MLRPHQPPREALISRTPPIPAPIDAPFVGSWEWVLNWPEEAQRFLLQFAADGTLTLMSHRQHLPLGLGHWCALGEWSCQWEWYALVSSEDAPDTYGGEWHLWEIYISPVGTMLGVV</sequence>
<dbReference type="RefSeq" id="WP_220197831.1">
    <property type="nucleotide sequence ID" value="NZ_BNJF01000004.1"/>
</dbReference>
<evidence type="ECO:0000313" key="1">
    <source>
        <dbReference type="EMBL" id="GHO48649.1"/>
    </source>
</evidence>
<organism evidence="1 2">
    <name type="scientific">Ktedonospora formicarum</name>
    <dbReference type="NCBI Taxonomy" id="2778364"/>
    <lineage>
        <taxon>Bacteria</taxon>
        <taxon>Bacillati</taxon>
        <taxon>Chloroflexota</taxon>
        <taxon>Ktedonobacteria</taxon>
        <taxon>Ktedonobacterales</taxon>
        <taxon>Ktedonobacteraceae</taxon>
        <taxon>Ktedonospora</taxon>
    </lineage>
</organism>
<evidence type="ECO:0000313" key="2">
    <source>
        <dbReference type="Proteomes" id="UP000612362"/>
    </source>
</evidence>
<comment type="caution">
    <text evidence="1">The sequence shown here is derived from an EMBL/GenBank/DDBJ whole genome shotgun (WGS) entry which is preliminary data.</text>
</comment>
<accession>A0A8J3IAU4</accession>
<protein>
    <submittedName>
        <fullName evidence="1">Uncharacterized protein</fullName>
    </submittedName>
</protein>
<gene>
    <name evidence="1" type="ORF">KSX_68120</name>
</gene>
<name>A0A8J3IAU4_9CHLR</name>
<proteinExistence type="predicted"/>
<reference evidence="1" key="1">
    <citation type="submission" date="2020-10" db="EMBL/GenBank/DDBJ databases">
        <title>Taxonomic study of unclassified bacteria belonging to the class Ktedonobacteria.</title>
        <authorList>
            <person name="Yabe S."/>
            <person name="Wang C.M."/>
            <person name="Zheng Y."/>
            <person name="Sakai Y."/>
            <person name="Cavaletti L."/>
            <person name="Monciardini P."/>
            <person name="Donadio S."/>
        </authorList>
    </citation>
    <scope>NUCLEOTIDE SEQUENCE</scope>
    <source>
        <strain evidence="1">SOSP1-1</strain>
    </source>
</reference>
<dbReference type="AlphaFoldDB" id="A0A8J3IAU4"/>
<dbReference type="EMBL" id="BNJF01000004">
    <property type="protein sequence ID" value="GHO48649.1"/>
    <property type="molecule type" value="Genomic_DNA"/>
</dbReference>
<keyword evidence="2" id="KW-1185">Reference proteome</keyword>